<evidence type="ECO:0000256" key="1">
    <source>
        <dbReference type="SAM" id="SignalP"/>
    </source>
</evidence>
<dbReference type="InterPro" id="IPR013783">
    <property type="entry name" value="Ig-like_fold"/>
</dbReference>
<evidence type="ECO:0008006" key="4">
    <source>
        <dbReference type="Google" id="ProtNLM"/>
    </source>
</evidence>
<organism evidence="2 3">
    <name type="scientific">Eubacterium oxidoreducens</name>
    <dbReference type="NCBI Taxonomy" id="1732"/>
    <lineage>
        <taxon>Bacteria</taxon>
        <taxon>Bacillati</taxon>
        <taxon>Bacillota</taxon>
        <taxon>Clostridia</taxon>
        <taxon>Eubacteriales</taxon>
        <taxon>Eubacteriaceae</taxon>
        <taxon>Eubacterium</taxon>
    </lineage>
</organism>
<dbReference type="Gene3D" id="1.20.1270.90">
    <property type="entry name" value="AF1782-like"/>
    <property type="match status" value="1"/>
</dbReference>
<keyword evidence="1" id="KW-0732">Signal</keyword>
<protein>
    <recommendedName>
        <fullName evidence="4">Fibronectin type-III domain-containing protein</fullName>
    </recommendedName>
</protein>
<dbReference type="AlphaFoldDB" id="A0A1G6A315"/>
<dbReference type="Gene3D" id="2.60.40.10">
    <property type="entry name" value="Immunoglobulins"/>
    <property type="match status" value="1"/>
</dbReference>
<evidence type="ECO:0000313" key="2">
    <source>
        <dbReference type="EMBL" id="SDB02819.1"/>
    </source>
</evidence>
<gene>
    <name evidence="2" type="ORF">SAMN02910417_00204</name>
</gene>
<dbReference type="RefSeq" id="WP_143010206.1">
    <property type="nucleotide sequence ID" value="NZ_FMXR01000004.1"/>
</dbReference>
<accession>A0A1G6A315</accession>
<dbReference type="Proteomes" id="UP000199228">
    <property type="component" value="Unassembled WGS sequence"/>
</dbReference>
<evidence type="ECO:0000313" key="3">
    <source>
        <dbReference type="Proteomes" id="UP000199228"/>
    </source>
</evidence>
<dbReference type="InterPro" id="IPR036116">
    <property type="entry name" value="FN3_sf"/>
</dbReference>
<dbReference type="EMBL" id="FMXR01000004">
    <property type="protein sequence ID" value="SDB02819.1"/>
    <property type="molecule type" value="Genomic_DNA"/>
</dbReference>
<proteinExistence type="predicted"/>
<feature type="signal peptide" evidence="1">
    <location>
        <begin position="1"/>
        <end position="19"/>
    </location>
</feature>
<name>A0A1G6A315_EUBOX</name>
<dbReference type="STRING" id="1732.SAMN02910417_00204"/>
<sequence>MRRLKYLALMALMSVTVVGTGGQAVTVLGGETAAVVDSQETAETYSFGTENTQLAPGSYQVSTRFLNASKTDGTEADYFTNDDYLSGISDSILDTATVVVDEDGTAKVYVFLNQSYTYTNTAYNVSISGLFTDSMSVNKDFTNVSATEATNVEECTVEETKEYTSQSTDEDGNETETVTEYPTVVSFTLTEDMASHNGVYAYSVSSGRASTVLLAFDWANAQSVTYGTNATQLNPGNYTVPVSLMKADDTSATSMSNGVIGGDASLTIGYDNSATLTIPIQGLTYMGITAYSSDWKIYAGDTSTETTDAQYTVDEDGNVNSITFSVPDITADGVYVSMTAMSRTNNVYLAIDWENAAIATSSTEDLDATNLGTSSLSAAITAASALKETDYTVASYKKLTAAIATAKSALSTVSTEDEVTAAVDALNAAVKALVKAGDASSLKSLVKTANALSSSTFTSSSWKKVKSAVSKAQTNIDNRASATDLASSKTTLNNALKALETKKVTKVTAKNTAAKKATVRWKKVSGATGYYVYRSTKKSSGYKKVATVTSAVKYTDKKLSKKTYYYKIVAYKTVNKIKVKGSKSASAKVKIKK</sequence>
<dbReference type="SUPFAM" id="SSF49265">
    <property type="entry name" value="Fibronectin type III"/>
    <property type="match status" value="1"/>
</dbReference>
<reference evidence="2 3" key="1">
    <citation type="submission" date="2016-10" db="EMBL/GenBank/DDBJ databases">
        <authorList>
            <person name="de Groot N.N."/>
        </authorList>
    </citation>
    <scope>NUCLEOTIDE SEQUENCE [LARGE SCALE GENOMIC DNA]</scope>
    <source>
        <strain evidence="2 3">DSM 3217</strain>
    </source>
</reference>
<feature type="chain" id="PRO_5039626463" description="Fibronectin type-III domain-containing protein" evidence="1">
    <location>
        <begin position="20"/>
        <end position="593"/>
    </location>
</feature>
<dbReference type="OrthoDB" id="9783944at2"/>
<keyword evidence="3" id="KW-1185">Reference proteome</keyword>